<dbReference type="AlphaFoldDB" id="A0A2V0RAG9"/>
<accession>A0A2V0RAG9</accession>
<name>A0A2V0RAG9_9ZZZZ</name>
<evidence type="ECO:0000313" key="1">
    <source>
        <dbReference type="EMBL" id="GBH22333.1"/>
    </source>
</evidence>
<sequence>MNGTNDGINHCECCYVGRLSPDERALLEADLDWLASNDEQDKHWMEVFISVMELLRLKLIIQGEDDEHDDKSVGDTPCEQTDVCTACHNSQVCHLYSQFAFIDDGYYRVALPFCEECVPLDGEPVCHDSPYR</sequence>
<proteinExistence type="predicted"/>
<reference evidence="1" key="1">
    <citation type="submission" date="2017-04" db="EMBL/GenBank/DDBJ databases">
        <title>Unveiling RNA virosphere associated with marine microorganisms.</title>
        <authorList>
            <person name="Urayama S."/>
            <person name="Takaki Y."/>
            <person name="Nishi S."/>
            <person name="Yoshida Y."/>
            <person name="Deguchi S."/>
            <person name="Takai K."/>
            <person name="Nunoura T."/>
        </authorList>
    </citation>
    <scope>NUCLEOTIDE SEQUENCE</scope>
</reference>
<comment type="caution">
    <text evidence="1">The sequence shown here is derived from an EMBL/GenBank/DDBJ whole genome shotgun (WGS) entry which is preliminary data.</text>
</comment>
<protein>
    <submittedName>
        <fullName evidence="1">Uncharacterized protein</fullName>
    </submittedName>
</protein>
<dbReference type="EMBL" id="BDQB01000220">
    <property type="protein sequence ID" value="GBH22333.1"/>
    <property type="molecule type" value="Genomic_RNA"/>
</dbReference>
<organism evidence="1">
    <name type="scientific">viral metagenome</name>
    <dbReference type="NCBI Taxonomy" id="1070528"/>
    <lineage>
        <taxon>unclassified sequences</taxon>
        <taxon>metagenomes</taxon>
        <taxon>organismal metagenomes</taxon>
    </lineage>
</organism>